<dbReference type="AlphaFoldDB" id="A0A0S2KDW2"/>
<dbReference type="KEGG" id="pspi:PS2015_1860"/>
<name>A0A0S2KDW2_9GAMM</name>
<dbReference type="Gene3D" id="3.30.1330.60">
    <property type="entry name" value="OmpA-like domain"/>
    <property type="match status" value="1"/>
</dbReference>
<sequence length="303" mass="33060">MGLLLCAGMTVVSADTPGSSDFPGIDRFPGSEIVNFQRDDNTVYALALGRMQRAAGTVAPSNAERFSGNLWRITYRIPDGFDAQEVYNHFRSQLLVAGQRELFACQGRGCGSSNFWANDQFNNRVLYGPEANQSYLASTFQVTAQGQERVGYAALYVVTRANRRMYAHLDFLELAGAQADEQRAGVLATAQAMQLRLQNDGVIVIPGLSFNEDDELVDEQGLQLLAEVMQADALLSIYLVGHLADDQPLETLQQRSMNRALAAQQALIRLGVDADRINPQGVGPLAPYCRPGPCGSRIDAVLQ</sequence>
<dbReference type="Pfam" id="PF16234">
    <property type="entry name" value="DUF4892"/>
    <property type="match status" value="1"/>
</dbReference>
<gene>
    <name evidence="1" type="ORF">PS2015_1860</name>
</gene>
<dbReference type="Proteomes" id="UP000065641">
    <property type="component" value="Chromosome"/>
</dbReference>
<accession>A0A0S2KDW2</accession>
<dbReference type="InterPro" id="IPR032608">
    <property type="entry name" value="DUF4892"/>
</dbReference>
<dbReference type="InterPro" id="IPR036737">
    <property type="entry name" value="OmpA-like_sf"/>
</dbReference>
<organism evidence="1 2">
    <name type="scientific">Pseudohongiella spirulinae</name>
    <dbReference type="NCBI Taxonomy" id="1249552"/>
    <lineage>
        <taxon>Bacteria</taxon>
        <taxon>Pseudomonadati</taxon>
        <taxon>Pseudomonadota</taxon>
        <taxon>Gammaproteobacteria</taxon>
        <taxon>Pseudomonadales</taxon>
        <taxon>Pseudohongiellaceae</taxon>
        <taxon>Pseudohongiella</taxon>
    </lineage>
</organism>
<dbReference type="SUPFAM" id="SSF103088">
    <property type="entry name" value="OmpA-like"/>
    <property type="match status" value="1"/>
</dbReference>
<evidence type="ECO:0000313" key="1">
    <source>
        <dbReference type="EMBL" id="ALO46508.1"/>
    </source>
</evidence>
<protein>
    <recommendedName>
        <fullName evidence="3">DUF4892 domain-containing protein</fullName>
    </recommendedName>
</protein>
<dbReference type="STRING" id="1249552.PS2015_1860"/>
<reference evidence="1 2" key="1">
    <citation type="submission" date="2015-11" db="EMBL/GenBank/DDBJ databases">
        <authorList>
            <person name="Zhang Y."/>
            <person name="Guo Z."/>
        </authorList>
    </citation>
    <scope>NUCLEOTIDE SEQUENCE [LARGE SCALE GENOMIC DNA]</scope>
    <source>
        <strain evidence="1 2">KCTC 32221</strain>
    </source>
</reference>
<dbReference type="EMBL" id="CP013189">
    <property type="protein sequence ID" value="ALO46508.1"/>
    <property type="molecule type" value="Genomic_DNA"/>
</dbReference>
<evidence type="ECO:0008006" key="3">
    <source>
        <dbReference type="Google" id="ProtNLM"/>
    </source>
</evidence>
<proteinExistence type="predicted"/>
<keyword evidence="2" id="KW-1185">Reference proteome</keyword>
<evidence type="ECO:0000313" key="2">
    <source>
        <dbReference type="Proteomes" id="UP000065641"/>
    </source>
</evidence>